<dbReference type="EMBL" id="JAQQWM010000004">
    <property type="protein sequence ID" value="KAK8068357.1"/>
    <property type="molecule type" value="Genomic_DNA"/>
</dbReference>
<dbReference type="Pfam" id="PF12351">
    <property type="entry name" value="Fig1"/>
    <property type="match status" value="1"/>
</dbReference>
<keyword evidence="1" id="KW-0472">Membrane</keyword>
<keyword evidence="1" id="KW-0812">Transmembrane</keyword>
<dbReference type="Proteomes" id="UP001446871">
    <property type="component" value="Unassembled WGS sequence"/>
</dbReference>
<keyword evidence="1" id="KW-1133">Transmembrane helix</keyword>
<dbReference type="PANTHER" id="PTHR28092:SF1">
    <property type="entry name" value="FACTOR-INDUCED GENE 1 PROTEIN"/>
    <property type="match status" value="1"/>
</dbReference>
<feature type="transmembrane region" description="Helical" evidence="1">
    <location>
        <begin position="110"/>
        <end position="132"/>
    </location>
</feature>
<sequence length="242" mass="26297">MVLAGCTSSNSLTNIYIISFSYSSNRLGEISDPLLFNPRVAQCLSHQIQGSNDTIQAVRVGYISSCIASSSGVWFCDGKADSLAMQLRLSGSSDPLNLAQLGDSVRREVLFFPLIIIAVALILIVTLLLSVFPRWSQDVDIGRPERDSEREIKFLPFRPTSYGVCALLFAAGCLGFTSAFWQHLGSACSAAMIETMHSGLVESTVGTLAMTFAWLGFLFTVIPMMGFLITVLAIRVFSMLAE</sequence>
<keyword evidence="3" id="KW-1185">Reference proteome</keyword>
<evidence type="ECO:0000313" key="2">
    <source>
        <dbReference type="EMBL" id="KAK8068357.1"/>
    </source>
</evidence>
<comment type="caution">
    <text evidence="2">The sequence shown here is derived from an EMBL/GenBank/DDBJ whole genome shotgun (WGS) entry which is preliminary data.</text>
</comment>
<proteinExistence type="predicted"/>
<dbReference type="InterPro" id="IPR033481">
    <property type="entry name" value="Dni1/Fig1"/>
</dbReference>
<accession>A0ABR1VAX3</accession>
<organism evidence="2 3">
    <name type="scientific">Apiospora saccharicola</name>
    <dbReference type="NCBI Taxonomy" id="335842"/>
    <lineage>
        <taxon>Eukaryota</taxon>
        <taxon>Fungi</taxon>
        <taxon>Dikarya</taxon>
        <taxon>Ascomycota</taxon>
        <taxon>Pezizomycotina</taxon>
        <taxon>Sordariomycetes</taxon>
        <taxon>Xylariomycetidae</taxon>
        <taxon>Amphisphaeriales</taxon>
        <taxon>Apiosporaceae</taxon>
        <taxon>Apiospora</taxon>
    </lineage>
</organism>
<protein>
    <submittedName>
        <fullName evidence="2">Uncharacterized protein</fullName>
    </submittedName>
</protein>
<dbReference type="PANTHER" id="PTHR28092">
    <property type="entry name" value="FACTOR-INDUCED GENE 1 PROTEIN"/>
    <property type="match status" value="1"/>
</dbReference>
<feature type="transmembrane region" description="Helical" evidence="1">
    <location>
        <begin position="212"/>
        <end position="237"/>
    </location>
</feature>
<feature type="transmembrane region" description="Helical" evidence="1">
    <location>
        <begin position="160"/>
        <end position="181"/>
    </location>
</feature>
<gene>
    <name evidence="2" type="ORF">PG996_007469</name>
</gene>
<name>A0ABR1VAX3_9PEZI</name>
<evidence type="ECO:0000256" key="1">
    <source>
        <dbReference type="SAM" id="Phobius"/>
    </source>
</evidence>
<reference evidence="2 3" key="1">
    <citation type="submission" date="2023-01" db="EMBL/GenBank/DDBJ databases">
        <title>Analysis of 21 Apiospora genomes using comparative genomics revels a genus with tremendous synthesis potential of carbohydrate active enzymes and secondary metabolites.</title>
        <authorList>
            <person name="Sorensen T."/>
        </authorList>
    </citation>
    <scope>NUCLEOTIDE SEQUENCE [LARGE SCALE GENOMIC DNA]</scope>
    <source>
        <strain evidence="2 3">CBS 83171</strain>
    </source>
</reference>
<evidence type="ECO:0000313" key="3">
    <source>
        <dbReference type="Proteomes" id="UP001446871"/>
    </source>
</evidence>